<reference evidence="1 2" key="1">
    <citation type="journal article" date="2009" name="Genome Res.">
        <title>Comparative genomics of protoploid Saccharomycetaceae.</title>
        <authorList>
            <consortium name="The Genolevures Consortium"/>
            <person name="Souciet J.-L."/>
            <person name="Dujon B."/>
            <person name="Gaillardin C."/>
            <person name="Johnston M."/>
            <person name="Baret P.V."/>
            <person name="Cliften P."/>
            <person name="Sherman D.J."/>
            <person name="Weissenbach J."/>
            <person name="Westhof E."/>
            <person name="Wincker P."/>
            <person name="Jubin C."/>
            <person name="Poulain J."/>
            <person name="Barbe V."/>
            <person name="Segurens B."/>
            <person name="Artiguenave F."/>
            <person name="Anthouard V."/>
            <person name="Vacherie B."/>
            <person name="Val M.-E."/>
            <person name="Fulton R.S."/>
            <person name="Minx P."/>
            <person name="Wilson R."/>
            <person name="Durrens P."/>
            <person name="Jean G."/>
            <person name="Marck C."/>
            <person name="Martin T."/>
            <person name="Nikolski M."/>
            <person name="Rolland T."/>
            <person name="Seret M.-L."/>
            <person name="Casaregola S."/>
            <person name="Despons L."/>
            <person name="Fairhead C."/>
            <person name="Fischer G."/>
            <person name="Lafontaine I."/>
            <person name="Leh V."/>
            <person name="Lemaire M."/>
            <person name="de Montigny J."/>
            <person name="Neuveglise C."/>
            <person name="Thierry A."/>
            <person name="Blanc-Lenfle I."/>
            <person name="Bleykasten C."/>
            <person name="Diffels J."/>
            <person name="Fritsch E."/>
            <person name="Frangeul L."/>
            <person name="Goeffon A."/>
            <person name="Jauniaux N."/>
            <person name="Kachouri-Lafond R."/>
            <person name="Payen C."/>
            <person name="Potier S."/>
            <person name="Pribylova L."/>
            <person name="Ozanne C."/>
            <person name="Richard G.-F."/>
            <person name="Sacerdot C."/>
            <person name="Straub M.-L."/>
            <person name="Talla E."/>
        </authorList>
    </citation>
    <scope>NUCLEOTIDE SEQUENCE [LARGE SCALE GENOMIC DNA]</scope>
    <source>
        <strain evidence="2">ATCC 56472 / CBS 6340 / NRRL Y-8284</strain>
    </source>
</reference>
<dbReference type="HOGENOM" id="CLU_056574_0_0_1"/>
<dbReference type="InterPro" id="IPR050849">
    <property type="entry name" value="HAD-like_hydrolase_phosphatase"/>
</dbReference>
<name>C5E3H8_LACTC</name>
<dbReference type="OrthoDB" id="10255128at2759"/>
<accession>C5E3H8</accession>
<dbReference type="PANTHER" id="PTHR28181:SF1">
    <property type="entry name" value="COLD TOLERANCE PROTEIN 1"/>
    <property type="match status" value="1"/>
</dbReference>
<dbReference type="GeneID" id="8294812"/>
<dbReference type="EMBL" id="CU928180">
    <property type="protein sequence ID" value="CAR30589.1"/>
    <property type="molecule type" value="Genomic_DNA"/>
</dbReference>
<dbReference type="SUPFAM" id="SSF56784">
    <property type="entry name" value="HAD-like"/>
    <property type="match status" value="1"/>
</dbReference>
<dbReference type="FunCoup" id="C5E3H8">
    <property type="interactions" value="31"/>
</dbReference>
<proteinExistence type="predicted"/>
<sequence length="301" mass="33455">MSNIILSDYDETITSVDTISTLAMLPYLYKQFPIPWSHFTDTYAAGFQKFKTSDRALPILQPWLLDQSKLISAANFNALFQSEISYQDSVRPIELNSVSEMERAGAFTGISLENVKEFATTKLSLIREDFVPVWKEASEMYIVSVNWSKEFIEASLHALASSKDLGVKDLPPLHTHCNTLTSRDGKLTGEFNKSIVTGTDKVRELQSLLKKFPAASTVWYVGDSETDLLSVLYPGINGVLILDPATNEKKFNKMVTVLGLTSSHIKDYSGKGSTCIAKISCKESGALYLVKSWKALSKLLK</sequence>
<dbReference type="eggNOG" id="ENOG502S7B4">
    <property type="taxonomic scope" value="Eukaryota"/>
</dbReference>
<keyword evidence="2" id="KW-1185">Reference proteome</keyword>
<dbReference type="STRING" id="559295.C5E3H8"/>
<dbReference type="PANTHER" id="PTHR28181">
    <property type="entry name" value="UPF0655 PROTEIN YCR015C"/>
    <property type="match status" value="1"/>
</dbReference>
<gene>
    <name evidence="1" type="ordered locus">KLTH0H13684g</name>
</gene>
<organism evidence="1 2">
    <name type="scientific">Lachancea thermotolerans (strain ATCC 56472 / CBS 6340 / NRRL Y-8284)</name>
    <name type="common">Yeast</name>
    <name type="synonym">Kluyveromyces thermotolerans</name>
    <dbReference type="NCBI Taxonomy" id="559295"/>
    <lineage>
        <taxon>Eukaryota</taxon>
        <taxon>Fungi</taxon>
        <taxon>Dikarya</taxon>
        <taxon>Ascomycota</taxon>
        <taxon>Saccharomycotina</taxon>
        <taxon>Saccharomycetes</taxon>
        <taxon>Saccharomycetales</taxon>
        <taxon>Saccharomycetaceae</taxon>
        <taxon>Lachancea</taxon>
    </lineage>
</organism>
<evidence type="ECO:0000313" key="2">
    <source>
        <dbReference type="Proteomes" id="UP000002036"/>
    </source>
</evidence>
<dbReference type="InParanoid" id="C5E3H8"/>
<dbReference type="InterPro" id="IPR036412">
    <property type="entry name" value="HAD-like_sf"/>
</dbReference>
<dbReference type="KEGG" id="lth:KLTH0H13684g"/>
<dbReference type="OMA" id="STTDMEC"/>
<dbReference type="RefSeq" id="XP_002556451.1">
    <property type="nucleotide sequence ID" value="XM_002556405.1"/>
</dbReference>
<evidence type="ECO:0000313" key="1">
    <source>
        <dbReference type="EMBL" id="CAR30589.1"/>
    </source>
</evidence>
<dbReference type="AlphaFoldDB" id="C5E3H8"/>
<dbReference type="Proteomes" id="UP000002036">
    <property type="component" value="Chromosome H"/>
</dbReference>
<dbReference type="InterPro" id="IPR023214">
    <property type="entry name" value="HAD_sf"/>
</dbReference>
<dbReference type="Gene3D" id="3.40.50.1000">
    <property type="entry name" value="HAD superfamily/HAD-like"/>
    <property type="match status" value="1"/>
</dbReference>
<protein>
    <submittedName>
        <fullName evidence="1">KLTH0H13684p</fullName>
    </submittedName>
</protein>